<gene>
    <name evidence="8" type="ORF">MNBD_GAMMA23-1566</name>
</gene>
<evidence type="ECO:0000313" key="8">
    <source>
        <dbReference type="EMBL" id="VAW90960.1"/>
    </source>
</evidence>
<keyword evidence="2" id="KW-0349">Heme</keyword>
<dbReference type="PRINTS" id="PR00607">
    <property type="entry name" value="CYTCHROMECIE"/>
</dbReference>
<dbReference type="InterPro" id="IPR002323">
    <property type="entry name" value="Cyt_CIE"/>
</dbReference>
<protein>
    <recommendedName>
        <fullName evidence="7">Cytochrome c domain-containing protein</fullName>
    </recommendedName>
</protein>
<evidence type="ECO:0000256" key="1">
    <source>
        <dbReference type="ARBA" id="ARBA00022448"/>
    </source>
</evidence>
<evidence type="ECO:0000256" key="5">
    <source>
        <dbReference type="ARBA" id="ARBA00023004"/>
    </source>
</evidence>
<dbReference type="GO" id="GO:0005506">
    <property type="term" value="F:iron ion binding"/>
    <property type="evidence" value="ECO:0007669"/>
    <property type="project" value="InterPro"/>
</dbReference>
<dbReference type="PANTHER" id="PTHR40942">
    <property type="match status" value="1"/>
</dbReference>
<keyword evidence="3" id="KW-0479">Metal-binding</keyword>
<keyword evidence="6" id="KW-1133">Transmembrane helix</keyword>
<dbReference type="Gene3D" id="1.10.760.10">
    <property type="entry name" value="Cytochrome c-like domain"/>
    <property type="match status" value="1"/>
</dbReference>
<sequence>MKDSQFVNYLIGIVGALFAFLILMVILAKFMTAEDAPQDVMVSDAVNARIQAVGAVTVGAPVEVKTAAVSPADSYQASCFACHGTGAAGAPVLGDKAVWKARIAQGKSTLYKHAIVGFKGMPPKGGSSLSDSAMKAVVDYMIVKSK</sequence>
<name>A0A3B0ZP54_9ZZZZ</name>
<dbReference type="InterPro" id="IPR009056">
    <property type="entry name" value="Cyt_c-like_dom"/>
</dbReference>
<dbReference type="GO" id="GO:0020037">
    <property type="term" value="F:heme binding"/>
    <property type="evidence" value="ECO:0007669"/>
    <property type="project" value="InterPro"/>
</dbReference>
<dbReference type="InterPro" id="IPR036909">
    <property type="entry name" value="Cyt_c-like_dom_sf"/>
</dbReference>
<dbReference type="PANTHER" id="PTHR40942:SF4">
    <property type="entry name" value="CYTOCHROME C5"/>
    <property type="match status" value="1"/>
</dbReference>
<keyword evidence="5" id="KW-0408">Iron</keyword>
<dbReference type="Pfam" id="PF13442">
    <property type="entry name" value="Cytochrome_CBB3"/>
    <property type="match status" value="1"/>
</dbReference>
<keyword evidence="4" id="KW-0249">Electron transport</keyword>
<accession>A0A3B0ZP54</accession>
<feature type="transmembrane region" description="Helical" evidence="6">
    <location>
        <begin position="6"/>
        <end position="28"/>
    </location>
</feature>
<reference evidence="8" key="1">
    <citation type="submission" date="2018-06" db="EMBL/GenBank/DDBJ databases">
        <authorList>
            <person name="Zhirakovskaya E."/>
        </authorList>
    </citation>
    <scope>NUCLEOTIDE SEQUENCE</scope>
</reference>
<evidence type="ECO:0000256" key="2">
    <source>
        <dbReference type="ARBA" id="ARBA00022617"/>
    </source>
</evidence>
<keyword evidence="6" id="KW-0472">Membrane</keyword>
<dbReference type="SUPFAM" id="SSF46626">
    <property type="entry name" value="Cytochrome c"/>
    <property type="match status" value="1"/>
</dbReference>
<evidence type="ECO:0000256" key="4">
    <source>
        <dbReference type="ARBA" id="ARBA00022982"/>
    </source>
</evidence>
<keyword evidence="6" id="KW-0812">Transmembrane</keyword>
<keyword evidence="1" id="KW-0813">Transport</keyword>
<evidence type="ECO:0000259" key="7">
    <source>
        <dbReference type="PROSITE" id="PS51007"/>
    </source>
</evidence>
<dbReference type="PROSITE" id="PS51007">
    <property type="entry name" value="CYTC"/>
    <property type="match status" value="1"/>
</dbReference>
<dbReference type="AlphaFoldDB" id="A0A3B0ZP54"/>
<dbReference type="GO" id="GO:0009055">
    <property type="term" value="F:electron transfer activity"/>
    <property type="evidence" value="ECO:0007669"/>
    <property type="project" value="InterPro"/>
</dbReference>
<evidence type="ECO:0000256" key="3">
    <source>
        <dbReference type="ARBA" id="ARBA00022723"/>
    </source>
</evidence>
<evidence type="ECO:0000256" key="6">
    <source>
        <dbReference type="SAM" id="Phobius"/>
    </source>
</evidence>
<organism evidence="8">
    <name type="scientific">hydrothermal vent metagenome</name>
    <dbReference type="NCBI Taxonomy" id="652676"/>
    <lineage>
        <taxon>unclassified sequences</taxon>
        <taxon>metagenomes</taxon>
        <taxon>ecological metagenomes</taxon>
    </lineage>
</organism>
<dbReference type="EMBL" id="UOFT01000001">
    <property type="protein sequence ID" value="VAW90960.1"/>
    <property type="molecule type" value="Genomic_DNA"/>
</dbReference>
<feature type="domain" description="Cytochrome c" evidence="7">
    <location>
        <begin position="54"/>
        <end position="145"/>
    </location>
</feature>
<proteinExistence type="predicted"/>